<dbReference type="FunFam" id="3.90.1170.40:FF:000001">
    <property type="entry name" value="Molybdopterin synthase catalytic subunit MoaE"/>
    <property type="match status" value="1"/>
</dbReference>
<dbReference type="GO" id="GO:0030366">
    <property type="term" value="F:molybdopterin synthase activity"/>
    <property type="evidence" value="ECO:0007669"/>
    <property type="project" value="UniProtKB-EC"/>
</dbReference>
<dbReference type="GO" id="GO:0006777">
    <property type="term" value="P:Mo-molybdopterin cofactor biosynthetic process"/>
    <property type="evidence" value="ECO:0007669"/>
    <property type="project" value="UniProtKB-KW"/>
</dbReference>
<dbReference type="Proteomes" id="UP000288405">
    <property type="component" value="Unassembled WGS sequence"/>
</dbReference>
<dbReference type="InterPro" id="IPR036563">
    <property type="entry name" value="MoaE_sf"/>
</dbReference>
<dbReference type="UniPathway" id="UPA00344"/>
<comment type="subunit">
    <text evidence="7">Heterotetramer of 2 MoaD subunits and 2 MoaE subunits. Also stable as homodimer. The enzyme changes between these two forms during catalysis.</text>
</comment>
<evidence type="ECO:0000256" key="8">
    <source>
        <dbReference type="ARBA" id="ARBA00029745"/>
    </source>
</evidence>
<comment type="similarity">
    <text evidence="2">Belongs to the MoaE family.</text>
</comment>
<dbReference type="RefSeq" id="WP_126775685.1">
    <property type="nucleotide sequence ID" value="NZ_PIPM01000001.1"/>
</dbReference>
<keyword evidence="14" id="KW-1185">Reference proteome</keyword>
<evidence type="ECO:0000256" key="11">
    <source>
        <dbReference type="ARBA" id="ARBA00032474"/>
    </source>
</evidence>
<accession>A0A432WRF9</accession>
<gene>
    <name evidence="13" type="ORF">CWE11_00700</name>
</gene>
<comment type="pathway">
    <text evidence="1">Cofactor biosynthesis; molybdopterin biosynthesis.</text>
</comment>
<keyword evidence="6" id="KW-0501">Molybdenum cofactor biosynthesis</keyword>
<evidence type="ECO:0000256" key="12">
    <source>
        <dbReference type="ARBA" id="ARBA00049878"/>
    </source>
</evidence>
<dbReference type="PANTHER" id="PTHR23404">
    <property type="entry name" value="MOLYBDOPTERIN SYNTHASE RELATED"/>
    <property type="match status" value="1"/>
</dbReference>
<name>A0A432WRF9_9GAMM</name>
<evidence type="ECO:0000256" key="4">
    <source>
        <dbReference type="ARBA" id="ARBA00013858"/>
    </source>
</evidence>
<dbReference type="EMBL" id="PIPM01000001">
    <property type="protein sequence ID" value="RUO36373.1"/>
    <property type="molecule type" value="Genomic_DNA"/>
</dbReference>
<dbReference type="InterPro" id="IPR003448">
    <property type="entry name" value="Mopterin_biosynth_MoaE"/>
</dbReference>
<dbReference type="AlphaFoldDB" id="A0A432WRF9"/>
<dbReference type="Gene3D" id="3.90.1170.40">
    <property type="entry name" value="Molybdopterin biosynthesis MoaE subunit"/>
    <property type="match status" value="1"/>
</dbReference>
<dbReference type="OrthoDB" id="9803224at2"/>
<evidence type="ECO:0000256" key="6">
    <source>
        <dbReference type="ARBA" id="ARBA00023150"/>
    </source>
</evidence>
<evidence type="ECO:0000256" key="7">
    <source>
        <dbReference type="ARBA" id="ARBA00026066"/>
    </source>
</evidence>
<keyword evidence="5" id="KW-0808">Transferase</keyword>
<reference evidence="13 14" key="1">
    <citation type="journal article" date="2011" name="Front. Microbiol.">
        <title>Genomic signatures of strain selection and enhancement in Bacillus atrophaeus var. globigii, a historical biowarfare simulant.</title>
        <authorList>
            <person name="Gibbons H.S."/>
            <person name="Broomall S.M."/>
            <person name="McNew L.A."/>
            <person name="Daligault H."/>
            <person name="Chapman C."/>
            <person name="Bruce D."/>
            <person name="Karavis M."/>
            <person name="Krepps M."/>
            <person name="McGregor P.A."/>
            <person name="Hong C."/>
            <person name="Park K.H."/>
            <person name="Akmal A."/>
            <person name="Feldman A."/>
            <person name="Lin J.S."/>
            <person name="Chang W.E."/>
            <person name="Higgs B.W."/>
            <person name="Demirev P."/>
            <person name="Lindquist J."/>
            <person name="Liem A."/>
            <person name="Fochler E."/>
            <person name="Read T.D."/>
            <person name="Tapia R."/>
            <person name="Johnson S."/>
            <person name="Bishop-Lilly K.A."/>
            <person name="Detter C."/>
            <person name="Han C."/>
            <person name="Sozhamannan S."/>
            <person name="Rosenzweig C.N."/>
            <person name="Skowronski E.W."/>
        </authorList>
    </citation>
    <scope>NUCLEOTIDE SEQUENCE [LARGE SCALE GENOMIC DNA]</scope>
    <source>
        <strain evidence="13 14">GYP-17</strain>
    </source>
</reference>
<organism evidence="13 14">
    <name type="scientific">Aliidiomarina sanyensis</name>
    <dbReference type="NCBI Taxonomy" id="1249555"/>
    <lineage>
        <taxon>Bacteria</taxon>
        <taxon>Pseudomonadati</taxon>
        <taxon>Pseudomonadota</taxon>
        <taxon>Gammaproteobacteria</taxon>
        <taxon>Alteromonadales</taxon>
        <taxon>Idiomarinaceae</taxon>
        <taxon>Aliidiomarina</taxon>
    </lineage>
</organism>
<dbReference type="EC" id="2.8.1.12" evidence="3"/>
<evidence type="ECO:0000313" key="13">
    <source>
        <dbReference type="EMBL" id="RUO36373.1"/>
    </source>
</evidence>
<dbReference type="SUPFAM" id="SSF54690">
    <property type="entry name" value="Molybdopterin synthase subunit MoaE"/>
    <property type="match status" value="1"/>
</dbReference>
<dbReference type="Pfam" id="PF02391">
    <property type="entry name" value="MoaE"/>
    <property type="match status" value="1"/>
</dbReference>
<evidence type="ECO:0000256" key="1">
    <source>
        <dbReference type="ARBA" id="ARBA00005046"/>
    </source>
</evidence>
<dbReference type="NCBIfam" id="NF007959">
    <property type="entry name" value="PRK10678.1"/>
    <property type="match status" value="1"/>
</dbReference>
<comment type="catalytic activity">
    <reaction evidence="12">
        <text>2 [molybdopterin-synthase sulfur-carrier protein]-C-terminal-Gly-aminoethanethioate + cyclic pyranopterin phosphate + H2O = molybdopterin + 2 [molybdopterin-synthase sulfur-carrier protein]-C-terminal Gly-Gly + 2 H(+)</text>
        <dbReference type="Rhea" id="RHEA:26333"/>
        <dbReference type="Rhea" id="RHEA-COMP:12202"/>
        <dbReference type="Rhea" id="RHEA-COMP:19907"/>
        <dbReference type="ChEBI" id="CHEBI:15377"/>
        <dbReference type="ChEBI" id="CHEBI:15378"/>
        <dbReference type="ChEBI" id="CHEBI:58698"/>
        <dbReference type="ChEBI" id="CHEBI:59648"/>
        <dbReference type="ChEBI" id="CHEBI:90778"/>
        <dbReference type="ChEBI" id="CHEBI:232372"/>
        <dbReference type="EC" id="2.8.1.12"/>
    </reaction>
</comment>
<proteinExistence type="inferred from homology"/>
<evidence type="ECO:0000256" key="2">
    <source>
        <dbReference type="ARBA" id="ARBA00005426"/>
    </source>
</evidence>
<evidence type="ECO:0000256" key="9">
    <source>
        <dbReference type="ARBA" id="ARBA00030407"/>
    </source>
</evidence>
<dbReference type="CDD" id="cd00756">
    <property type="entry name" value="MoaE"/>
    <property type="match status" value="1"/>
</dbReference>
<evidence type="ECO:0000313" key="14">
    <source>
        <dbReference type="Proteomes" id="UP000288405"/>
    </source>
</evidence>
<sequence>MKTIIRVQMEAFSVGDEYERLTHDPDCGAVVTFTGLVRDLPHAAIQALELEHYPEMTERMLQGIADQARQRWSVRGITIIHRIGRLTRNQPIVFVGVASAHRHSAFQAAEFIMDFLKTRAPFWKKEETSDTCYWVAAKASDQRAAKRWEQDSAQ</sequence>
<protein>
    <recommendedName>
        <fullName evidence="4">Molybdopterin synthase catalytic subunit</fullName>
        <ecNumber evidence="3">2.8.1.12</ecNumber>
    </recommendedName>
    <alternativeName>
        <fullName evidence="10">MPT synthase subunit 2</fullName>
    </alternativeName>
    <alternativeName>
        <fullName evidence="8">Molybdenum cofactor biosynthesis protein E</fullName>
    </alternativeName>
    <alternativeName>
        <fullName evidence="9">Molybdopterin-converting factor large subunit</fullName>
    </alternativeName>
    <alternativeName>
        <fullName evidence="11">Molybdopterin-converting factor subunit 2</fullName>
    </alternativeName>
</protein>
<evidence type="ECO:0000256" key="3">
    <source>
        <dbReference type="ARBA" id="ARBA00011950"/>
    </source>
</evidence>
<evidence type="ECO:0000256" key="10">
    <source>
        <dbReference type="ARBA" id="ARBA00030781"/>
    </source>
</evidence>
<comment type="caution">
    <text evidence="13">The sequence shown here is derived from an EMBL/GenBank/DDBJ whole genome shotgun (WGS) entry which is preliminary data.</text>
</comment>
<evidence type="ECO:0000256" key="5">
    <source>
        <dbReference type="ARBA" id="ARBA00022679"/>
    </source>
</evidence>